<feature type="non-terminal residue" evidence="7">
    <location>
        <position position="608"/>
    </location>
</feature>
<comment type="caution">
    <text evidence="7">The sequence shown here is derived from an EMBL/GenBank/DDBJ whole genome shotgun (WGS) entry which is preliminary data.</text>
</comment>
<evidence type="ECO:0000256" key="3">
    <source>
        <dbReference type="ARBA" id="ARBA00023212"/>
    </source>
</evidence>
<dbReference type="InterPro" id="IPR029358">
    <property type="entry name" value="CFAP96"/>
</dbReference>
<name>A0A315W9I7_GAMAF</name>
<feature type="region of interest" description="Disordered" evidence="6">
    <location>
        <begin position="556"/>
        <end position="587"/>
    </location>
</feature>
<keyword evidence="8" id="KW-1185">Reference proteome</keyword>
<evidence type="ECO:0000256" key="4">
    <source>
        <dbReference type="ARBA" id="ARBA00035656"/>
    </source>
</evidence>
<organism evidence="7 8">
    <name type="scientific">Gambusia affinis</name>
    <name type="common">Western mosquitofish</name>
    <name type="synonym">Heterandria affinis</name>
    <dbReference type="NCBI Taxonomy" id="33528"/>
    <lineage>
        <taxon>Eukaryota</taxon>
        <taxon>Metazoa</taxon>
        <taxon>Chordata</taxon>
        <taxon>Craniata</taxon>
        <taxon>Vertebrata</taxon>
        <taxon>Euteleostomi</taxon>
        <taxon>Actinopterygii</taxon>
        <taxon>Neopterygii</taxon>
        <taxon>Teleostei</taxon>
        <taxon>Neoteleostei</taxon>
        <taxon>Acanthomorphata</taxon>
        <taxon>Ovalentaria</taxon>
        <taxon>Atherinomorphae</taxon>
        <taxon>Cyprinodontiformes</taxon>
        <taxon>Poeciliidae</taxon>
        <taxon>Poeciliinae</taxon>
        <taxon>Gambusia</taxon>
    </lineage>
</organism>
<sequence length="608" mass="66057">MDGGAASDCRDTGQRQSPAPGLSWRRGFQKRRGRAVVAQGVNMPHAWRPQSSAQTSRVRLPVLTTFAASMLSTLEEVNPISIRPHLITANHPAALHPWILSSSTLVLQPSLPSGLLSSSTVLPGGKTSLILILNCSSKHHLFGLGPPSLACCSPQVGLNDSFPTMGHERQERPGLELGSFWTVCLFSLFSPVAAGDVSQHAHHPAQTKKCGLVWFPYSRLMRLANVARMKPVHKKSDMERLGVFMEMSYISAGDKYTSANSSPFNESAYRSRQMQAGVTKQLCALQSGFFDKSFKRIFEKEALSEPVRLARRNRMQQAKKNLGKAFLPCSGTKQPSGSGSYYGTLSGPIEATSPLSVPKKAQRSPGRNILTSPPKKGSGYSYPNVTLSKMDPYVSDPYDKVKEALKREGAIHRSKLRDGPFKTNLHPQDYFQGNPYRSHKVLPPAQKPLQPQKNVSMVPFMPSSPSKRIGGMKAGTFDAYPSHSADPYVIRRSKPTNQEPVFRPAPGPKSTPVKSIISVNVNSSAVSVLEADAAELQQSVAQREWLVLVGLQGGPSRACRAPSADGPAAASHTQKHGEQLASRGQQLQLELSAADWPPVQADLASHPE</sequence>
<dbReference type="GO" id="GO:0005881">
    <property type="term" value="C:cytoplasmic microtubule"/>
    <property type="evidence" value="ECO:0007669"/>
    <property type="project" value="TreeGrafter"/>
</dbReference>
<evidence type="ECO:0000313" key="8">
    <source>
        <dbReference type="Proteomes" id="UP000250572"/>
    </source>
</evidence>
<reference evidence="7 8" key="1">
    <citation type="journal article" date="2018" name="G3 (Bethesda)">
        <title>A High-Quality Reference Genome for the Invasive Mosquitofish Gambusia affinis Using a Chicago Library.</title>
        <authorList>
            <person name="Hoffberg S.L."/>
            <person name="Troendle N.J."/>
            <person name="Glenn T.C."/>
            <person name="Mahmud O."/>
            <person name="Louha S."/>
            <person name="Chalopin D."/>
            <person name="Bennetzen J.L."/>
            <person name="Mauricio R."/>
        </authorList>
    </citation>
    <scope>NUCLEOTIDE SEQUENCE [LARGE SCALE GENOMIC DNA]</scope>
    <source>
        <strain evidence="7">NE01/NJP1002.9</strain>
        <tissue evidence="7">Muscle</tissue>
    </source>
</reference>
<dbReference type="PANTHER" id="PTHR31144">
    <property type="entry name" value="UPF0602 PROTEIN C4ORF47"/>
    <property type="match status" value="1"/>
</dbReference>
<dbReference type="AlphaFoldDB" id="A0A315W9I7"/>
<feature type="region of interest" description="Disordered" evidence="6">
    <location>
        <begin position="1"/>
        <end position="26"/>
    </location>
</feature>
<dbReference type="Proteomes" id="UP000250572">
    <property type="component" value="Unassembled WGS sequence"/>
</dbReference>
<evidence type="ECO:0000313" key="7">
    <source>
        <dbReference type="EMBL" id="PWA32468.1"/>
    </source>
</evidence>
<comment type="similarity">
    <text evidence="4">Belongs to the CFAP96 family.</text>
</comment>
<protein>
    <recommendedName>
        <fullName evidence="5">Cilia-and flagella-associated protein 96</fullName>
    </recommendedName>
</protein>
<dbReference type="GO" id="GO:0005813">
    <property type="term" value="C:centrosome"/>
    <property type="evidence" value="ECO:0007669"/>
    <property type="project" value="UniProtKB-SubCell"/>
</dbReference>
<keyword evidence="3" id="KW-0206">Cytoskeleton</keyword>
<evidence type="ECO:0000256" key="5">
    <source>
        <dbReference type="ARBA" id="ARBA00035693"/>
    </source>
</evidence>
<accession>A0A315W9I7</accession>
<gene>
    <name evidence="7" type="ORF">CCH79_00016664</name>
</gene>
<evidence type="ECO:0000256" key="6">
    <source>
        <dbReference type="SAM" id="MobiDB-lite"/>
    </source>
</evidence>
<dbReference type="Pfam" id="PF15239">
    <property type="entry name" value="CFAP96-like"/>
    <property type="match status" value="1"/>
</dbReference>
<dbReference type="STRING" id="33528.ENSGAFP00000029059"/>
<comment type="subcellular location">
    <subcellularLocation>
        <location evidence="1">Cytoplasm</location>
        <location evidence="1">Cytoskeleton</location>
        <location evidence="1">Microtubule organizing center</location>
        <location evidence="1">Centrosome</location>
    </subcellularLocation>
</comment>
<keyword evidence="2" id="KW-0963">Cytoplasm</keyword>
<evidence type="ECO:0000256" key="1">
    <source>
        <dbReference type="ARBA" id="ARBA00004300"/>
    </source>
</evidence>
<dbReference type="PANTHER" id="PTHR31144:SF1">
    <property type="entry name" value="UPF0602 PROTEIN C4ORF47"/>
    <property type="match status" value="1"/>
</dbReference>
<evidence type="ECO:0000256" key="2">
    <source>
        <dbReference type="ARBA" id="ARBA00022490"/>
    </source>
</evidence>
<proteinExistence type="inferred from homology"/>
<dbReference type="EMBL" id="NHOQ01000168">
    <property type="protein sequence ID" value="PWA32468.1"/>
    <property type="molecule type" value="Genomic_DNA"/>
</dbReference>
<feature type="region of interest" description="Disordered" evidence="6">
    <location>
        <begin position="354"/>
        <end position="383"/>
    </location>
</feature>